<comment type="subcellular location">
    <subcellularLocation>
        <location evidence="2">Endomembrane system</location>
    </subcellularLocation>
</comment>
<keyword evidence="5 12" id="KW-0732">Signal</keyword>
<evidence type="ECO:0000256" key="9">
    <source>
        <dbReference type="ARBA" id="ARBA00023295"/>
    </source>
</evidence>
<evidence type="ECO:0000256" key="5">
    <source>
        <dbReference type="ARBA" id="ARBA00022729"/>
    </source>
</evidence>
<dbReference type="InterPro" id="IPR005198">
    <property type="entry name" value="Glyco_hydro_76"/>
</dbReference>
<dbReference type="PANTHER" id="PTHR12145">
    <property type="entry name" value="MANNAN ENDO-1,6-ALPHA-MANNOSIDASE DCW1"/>
    <property type="match status" value="1"/>
</dbReference>
<organism evidence="13 14">
    <name type="scientific">Cadophora malorum</name>
    <dbReference type="NCBI Taxonomy" id="108018"/>
    <lineage>
        <taxon>Eukaryota</taxon>
        <taxon>Fungi</taxon>
        <taxon>Dikarya</taxon>
        <taxon>Ascomycota</taxon>
        <taxon>Pezizomycotina</taxon>
        <taxon>Leotiomycetes</taxon>
        <taxon>Helotiales</taxon>
        <taxon>Ploettnerulaceae</taxon>
        <taxon>Cadophora</taxon>
    </lineage>
</organism>
<feature type="chain" id="PRO_5034931739" description="Mannan endo-1,6-alpha-mannosidase" evidence="12">
    <location>
        <begin position="21"/>
        <end position="461"/>
    </location>
</feature>
<evidence type="ECO:0000313" key="13">
    <source>
        <dbReference type="EMBL" id="KAG4420683.1"/>
    </source>
</evidence>
<dbReference type="InterPro" id="IPR008928">
    <property type="entry name" value="6-hairpin_glycosidase_sf"/>
</dbReference>
<dbReference type="PIRSF" id="PIRSF016302">
    <property type="entry name" value="Man_a_manosd"/>
    <property type="match status" value="1"/>
</dbReference>
<evidence type="ECO:0000256" key="8">
    <source>
        <dbReference type="ARBA" id="ARBA00023180"/>
    </source>
</evidence>
<comment type="similarity">
    <text evidence="3 10">Belongs to the glycosyl hydrolase 76 family.</text>
</comment>
<dbReference type="GO" id="GO:0008496">
    <property type="term" value="F:mannan endo-1,6-alpha-mannosidase activity"/>
    <property type="evidence" value="ECO:0007669"/>
    <property type="project" value="UniProtKB-UniRule"/>
</dbReference>
<sequence length="461" mass="48283">MVRANTLAALAAFSSLSVHGFDLDVKSDDSIKSTASSIASVLVGYYNGNETGETPGLLPEPYYWWNAGAMWDTLIQYWQLTGDDQYNGIVSQALQFQSGSDDRGDFMPLNQTKTLGNDDQATWALAAMSAAEQDFPTPENTTWFALADAVFNEQVVRWDTASCGGGLRWQIFTFNAGYNYKNSISNGDLFQLAARLARYTGNTTYFDWAAKVYDWTTSIGFIDDEYNVFDGADTTQNCSAVSKLQFSYVAGTYINGAAYMYNISSGDDQETWKTELDGLLKKNLDVFFPDGIATEVSCEERGTCNTDNLSMKGIFAQNLLDTIKVAPYTGDKILKVLSSSAGAAASACSSTGCSLAWNGTETESGDGGVGPALSALSYVQGLLVGKAAAPVTEATGGAGSNSSGTSSGGSGTSTNSTGSGSPTSSGTPAPTTTGNAAVALGSTMGMGGVAAIMGSAAWLLL</sequence>
<dbReference type="EC" id="3.2.1.101" evidence="4 10"/>
<evidence type="ECO:0000256" key="6">
    <source>
        <dbReference type="ARBA" id="ARBA00022801"/>
    </source>
</evidence>
<reference evidence="13" key="1">
    <citation type="submission" date="2021-02" db="EMBL/GenBank/DDBJ databases">
        <title>Genome sequence Cadophora malorum strain M34.</title>
        <authorList>
            <person name="Stefanovic E."/>
            <person name="Vu D."/>
            <person name="Scully C."/>
            <person name="Dijksterhuis J."/>
            <person name="Roader J."/>
            <person name="Houbraken J."/>
        </authorList>
    </citation>
    <scope>NUCLEOTIDE SEQUENCE</scope>
    <source>
        <strain evidence="13">M34</strain>
    </source>
</reference>
<dbReference type="AlphaFoldDB" id="A0A8H7TKZ8"/>
<dbReference type="SUPFAM" id="SSF48208">
    <property type="entry name" value="Six-hairpin glycosidases"/>
    <property type="match status" value="1"/>
</dbReference>
<dbReference type="GO" id="GO:0012505">
    <property type="term" value="C:endomembrane system"/>
    <property type="evidence" value="ECO:0007669"/>
    <property type="project" value="UniProtKB-SubCell"/>
</dbReference>
<dbReference type="InterPro" id="IPR014480">
    <property type="entry name" value="Mannan-1_6-alpha_mannosidase"/>
</dbReference>
<keyword evidence="14" id="KW-1185">Reference proteome</keyword>
<evidence type="ECO:0000256" key="4">
    <source>
        <dbReference type="ARBA" id="ARBA00012350"/>
    </source>
</evidence>
<dbReference type="Gene3D" id="1.50.10.20">
    <property type="match status" value="1"/>
</dbReference>
<protein>
    <recommendedName>
        <fullName evidence="4 10">Mannan endo-1,6-alpha-mannosidase</fullName>
        <ecNumber evidence="4 10">3.2.1.101</ecNumber>
    </recommendedName>
</protein>
<evidence type="ECO:0000256" key="10">
    <source>
        <dbReference type="PIRNR" id="PIRNR016302"/>
    </source>
</evidence>
<evidence type="ECO:0000256" key="1">
    <source>
        <dbReference type="ARBA" id="ARBA00001452"/>
    </source>
</evidence>
<dbReference type="EMBL" id="JAFJYH010000079">
    <property type="protein sequence ID" value="KAG4420683.1"/>
    <property type="molecule type" value="Genomic_DNA"/>
</dbReference>
<feature type="signal peptide" evidence="12">
    <location>
        <begin position="1"/>
        <end position="20"/>
    </location>
</feature>
<dbReference type="Pfam" id="PF03663">
    <property type="entry name" value="Glyco_hydro_76"/>
    <property type="match status" value="1"/>
</dbReference>
<feature type="compositionally biased region" description="Low complexity" evidence="11">
    <location>
        <begin position="412"/>
        <end position="432"/>
    </location>
</feature>
<proteinExistence type="inferred from homology"/>
<keyword evidence="9 10" id="KW-0326">Glycosidase</keyword>
<evidence type="ECO:0000256" key="12">
    <source>
        <dbReference type="SAM" id="SignalP"/>
    </source>
</evidence>
<feature type="region of interest" description="Disordered" evidence="11">
    <location>
        <begin position="394"/>
        <end position="432"/>
    </location>
</feature>
<dbReference type="OrthoDB" id="4187847at2759"/>
<evidence type="ECO:0000256" key="7">
    <source>
        <dbReference type="ARBA" id="ARBA00023136"/>
    </source>
</evidence>
<keyword evidence="6 10" id="KW-0378">Hydrolase</keyword>
<keyword evidence="7" id="KW-0472">Membrane</keyword>
<comment type="caution">
    <text evidence="13">The sequence shown here is derived from an EMBL/GenBank/DDBJ whole genome shotgun (WGS) entry which is preliminary data.</text>
</comment>
<evidence type="ECO:0000256" key="11">
    <source>
        <dbReference type="SAM" id="MobiDB-lite"/>
    </source>
</evidence>
<accession>A0A8H7TKZ8</accession>
<dbReference type="GO" id="GO:0016052">
    <property type="term" value="P:carbohydrate catabolic process"/>
    <property type="evidence" value="ECO:0007669"/>
    <property type="project" value="InterPro"/>
</dbReference>
<dbReference type="FunFam" id="1.50.10.20:FF:000006">
    <property type="entry name" value="Mannan endo-1,6-alpha-mannosidase"/>
    <property type="match status" value="1"/>
</dbReference>
<comment type="catalytic activity">
    <reaction evidence="1 10">
        <text>Random hydrolysis of (1-&gt;6)-alpha-D-mannosidic linkages in unbranched (1-&gt;6)-mannans.</text>
        <dbReference type="EC" id="3.2.1.101"/>
    </reaction>
</comment>
<gene>
    <name evidence="13" type="ORF">IFR04_006171</name>
</gene>
<evidence type="ECO:0000313" key="14">
    <source>
        <dbReference type="Proteomes" id="UP000664132"/>
    </source>
</evidence>
<name>A0A8H7TKZ8_9HELO</name>
<dbReference type="PANTHER" id="PTHR12145:SF41">
    <property type="entry name" value="MANNAN ENDO-1,6-ALPHA-MANNOSIDASE"/>
    <property type="match status" value="1"/>
</dbReference>
<dbReference type="Proteomes" id="UP000664132">
    <property type="component" value="Unassembled WGS sequence"/>
</dbReference>
<evidence type="ECO:0000256" key="3">
    <source>
        <dbReference type="ARBA" id="ARBA00009699"/>
    </source>
</evidence>
<evidence type="ECO:0000256" key="2">
    <source>
        <dbReference type="ARBA" id="ARBA00004308"/>
    </source>
</evidence>
<dbReference type="GO" id="GO:0009272">
    <property type="term" value="P:fungal-type cell wall biogenesis"/>
    <property type="evidence" value="ECO:0007669"/>
    <property type="project" value="TreeGrafter"/>
</dbReference>
<keyword evidence="8" id="KW-0325">Glycoprotein</keyword>